<dbReference type="STRING" id="670482.SAMN04488542_10488"/>
<dbReference type="Pfam" id="PF00395">
    <property type="entry name" value="SLH"/>
    <property type="match status" value="3"/>
</dbReference>
<proteinExistence type="inferred from homology"/>
<protein>
    <submittedName>
        <fullName evidence="5">S-layer homology domain-containing protein</fullName>
    </submittedName>
</protein>
<feature type="region of interest" description="Disordered" evidence="2">
    <location>
        <begin position="974"/>
        <end position="1006"/>
    </location>
</feature>
<evidence type="ECO:0000259" key="3">
    <source>
        <dbReference type="PROSITE" id="PS51127"/>
    </source>
</evidence>
<dbReference type="InterPro" id="IPR003344">
    <property type="entry name" value="Big_1_dom"/>
</dbReference>
<feature type="domain" description="Big-1" evidence="3">
    <location>
        <begin position="483"/>
        <end position="575"/>
    </location>
</feature>
<dbReference type="Pfam" id="PF09134">
    <property type="entry name" value="Invasin_D3"/>
    <property type="match status" value="5"/>
</dbReference>
<sequence>MQGIKRGKSKSWMAVMLVFAMILGLSFGGNAIAASSPVVDQAQELSSGNVFVNADLQRYQTFTPAISGNLSKIDLKIFDSFGSIGYTQVKLYKESDLSTPIATVQHTWYGPGWVSFDFSGDSPYLIRETMYRMVVSTENGGTAGFGWYSYSGDVYPRGYSPAQGHDFTFRTYMIPDYALSLRESEVSSTHSSLVANGTSQTTVSVQLKDAQGNALTSGGEAVGISSTLGTVGPVTDHNNGTYTATLTAPTTTGTATISASVGGNAIGGTSSVKFVPGAPSEATSTIAVANGSLTANGTSQTTITVKLKDAQGNALTSGGTAVTISSTLGMVVSVTDHNNGTYTATLTAPTTTGTATISASVSGNAIAGTSSVQFVPGAASAATSTIEVGNASLTADGVSQTMVTVKLKDAHGNALTSGGAAVVVKSTLGTVSAVTDNNNGTYTAILTAPTTVGTATISASVGGSPIASTSSVQFITGAPSATTSTIEVDDASLTADGTSQTPITVKLKDAQGNALTSGGAVVVVSSTLGTVSAVTDNNNGTYTAILTAPTTVGTATISASVGGSPIASTSSVQFITGVPSATTSTIEVDDASLTADGTSQTPITVKLKDAQGNALTSGGAEVVVKSTLGTVSSVTDNNNGTYTAILTAPTTAGTATISVLVDAVAVTQTKTVQFVVGQISSSQSTITASDLNVRADGLNQSTIYVVLRDDFNHPISGKRILLQAGSGSSIITVINDVTDSNGKAEFSVSNTAAEDVIYTAAEEISGQSVGQPLTIGFKYDQPPKITLIADPIAPTFGDVNVAVTASVYGDYNSISSIKWAAGAQAESYFDTQGIEITDQRFIVQENGIYSVYAIDAAGNANVSLIDIQNIMPLSSNADLSNWVLAGQGGTLAFDFDPLKTTYTVDASYSVSGLKMLLSTADNYSTILVNGIQVTAITLTNEYPLIVGKNSFEITVQAQDGTIKKYSLDVNRKAASSISPDTDSPSSGSGSSSYSSPNTSSTPLPDNNVVITVNGKKLSGLALLRTETNGVKSIDARLDMDAIKKIFGSSSTTEDWNLLISLEDEVDKITLSLPVDVARLLAEKEAAVNLITPHGQYRLPLAEVVKTDSELASDGEVQIAIQLAAGEELQGLQDAATKGGFRLISNPIDFNVNILDLNKTKEISSFNSYVERVIYLPKDVGATSTVIVWDRQRGVRPVPTEFIHVDGHQAAVIRSLTNSVYAVVSKTSQLTDIQGHWAATEISEMNSRMIVQGVNGHRFDPDAVITRAELAALLAGALGLPEVKAQAGFRDVSESSWYSGAVAAVQAYGIMDGFEDGTFDPNRKVSRQEAIVTIVRALQLTGTDMALNSVGAQADSTVYVDSYQIGGWASDSLRWALDKGLLKGYGNELRPKQLLTRAETTVLLHRMLLLAGFINE</sequence>
<organism evidence="5 6">
    <name type="scientific">Fontibacillus panacisegetis</name>
    <dbReference type="NCBI Taxonomy" id="670482"/>
    <lineage>
        <taxon>Bacteria</taxon>
        <taxon>Bacillati</taxon>
        <taxon>Bacillota</taxon>
        <taxon>Bacilli</taxon>
        <taxon>Bacillales</taxon>
        <taxon>Paenibacillaceae</taxon>
        <taxon>Fontibacillus</taxon>
    </lineage>
</organism>
<feature type="domain" description="SLH" evidence="4">
    <location>
        <begin position="1284"/>
        <end position="1347"/>
    </location>
</feature>
<feature type="domain" description="Big-1" evidence="3">
    <location>
        <begin position="683"/>
        <end position="778"/>
    </location>
</feature>
<feature type="domain" description="Big-1" evidence="3">
    <location>
        <begin position="183"/>
        <end position="275"/>
    </location>
</feature>
<name>A0A1G7HB35_9BACL</name>
<dbReference type="InterPro" id="IPR025883">
    <property type="entry name" value="Cadherin-like_domain"/>
</dbReference>
<dbReference type="Pfam" id="PF12733">
    <property type="entry name" value="Cadherin-like"/>
    <property type="match status" value="1"/>
</dbReference>
<feature type="domain" description="Big-1" evidence="3">
    <location>
        <begin position="283"/>
        <end position="375"/>
    </location>
</feature>
<evidence type="ECO:0000256" key="2">
    <source>
        <dbReference type="SAM" id="MobiDB-lite"/>
    </source>
</evidence>
<feature type="domain" description="SLH" evidence="4">
    <location>
        <begin position="1355"/>
        <end position="1415"/>
    </location>
</feature>
<reference evidence="5 6" key="1">
    <citation type="submission" date="2016-10" db="EMBL/GenBank/DDBJ databases">
        <authorList>
            <person name="de Groot N.N."/>
        </authorList>
    </citation>
    <scope>NUCLEOTIDE SEQUENCE [LARGE SCALE GENOMIC DNA]</scope>
    <source>
        <strain evidence="5 6">DSM 28129</strain>
    </source>
</reference>
<dbReference type="OrthoDB" id="2487346at2"/>
<dbReference type="PROSITE" id="PS51127">
    <property type="entry name" value="BIG1"/>
    <property type="match status" value="6"/>
</dbReference>
<accession>A0A1G7HB35</accession>
<dbReference type="Pfam" id="PF02369">
    <property type="entry name" value="Big_1"/>
    <property type="match status" value="1"/>
</dbReference>
<gene>
    <name evidence="5" type="ORF">SAMN04488542_10488</name>
</gene>
<evidence type="ECO:0000313" key="6">
    <source>
        <dbReference type="Proteomes" id="UP000198972"/>
    </source>
</evidence>
<dbReference type="PANTHER" id="PTHR16165">
    <property type="entry name" value="NXPE FAMILY MEMBER"/>
    <property type="match status" value="1"/>
</dbReference>
<evidence type="ECO:0000259" key="4">
    <source>
        <dbReference type="PROSITE" id="PS51272"/>
    </source>
</evidence>
<dbReference type="SMART" id="SM00634">
    <property type="entry name" value="BID_1"/>
    <property type="match status" value="6"/>
</dbReference>
<dbReference type="InterPro" id="IPR015217">
    <property type="entry name" value="Invasin_dom_3"/>
</dbReference>
<feature type="domain" description="Big-1" evidence="3">
    <location>
        <begin position="383"/>
        <end position="475"/>
    </location>
</feature>
<dbReference type="InterPro" id="IPR001119">
    <property type="entry name" value="SLH_dom"/>
</dbReference>
<evidence type="ECO:0000256" key="1">
    <source>
        <dbReference type="ARBA" id="ARBA00010116"/>
    </source>
</evidence>
<dbReference type="PROSITE" id="PS51272">
    <property type="entry name" value="SLH"/>
    <property type="match status" value="3"/>
</dbReference>
<dbReference type="Gene3D" id="2.60.40.10">
    <property type="entry name" value="Immunoglobulins"/>
    <property type="match status" value="6"/>
</dbReference>
<dbReference type="PANTHER" id="PTHR16165:SF5">
    <property type="entry name" value="NXPE FAMILY MEMBER 3"/>
    <property type="match status" value="1"/>
</dbReference>
<comment type="similarity">
    <text evidence="1">Belongs to the intimin/invasin family.</text>
</comment>
<evidence type="ECO:0000313" key="5">
    <source>
        <dbReference type="EMBL" id="SDE97660.1"/>
    </source>
</evidence>
<dbReference type="SUPFAM" id="SSF49373">
    <property type="entry name" value="Invasin/intimin cell-adhesion fragments"/>
    <property type="match status" value="6"/>
</dbReference>
<dbReference type="InterPro" id="IPR008964">
    <property type="entry name" value="Invasin/intimin_cell_adhesion"/>
</dbReference>
<dbReference type="RefSeq" id="WP_091227460.1">
    <property type="nucleotide sequence ID" value="NZ_FNBG01000004.1"/>
</dbReference>
<feature type="domain" description="SLH" evidence="4">
    <location>
        <begin position="1224"/>
        <end position="1283"/>
    </location>
</feature>
<dbReference type="InterPro" id="IPR013783">
    <property type="entry name" value="Ig-like_fold"/>
</dbReference>
<dbReference type="EMBL" id="FNBG01000004">
    <property type="protein sequence ID" value="SDE97660.1"/>
    <property type="molecule type" value="Genomic_DNA"/>
</dbReference>
<feature type="domain" description="Big-1" evidence="3">
    <location>
        <begin position="583"/>
        <end position="675"/>
    </location>
</feature>
<keyword evidence="6" id="KW-1185">Reference proteome</keyword>
<feature type="compositionally biased region" description="Low complexity" evidence="2">
    <location>
        <begin position="975"/>
        <end position="1006"/>
    </location>
</feature>
<dbReference type="Proteomes" id="UP000198972">
    <property type="component" value="Unassembled WGS sequence"/>
</dbReference>